<evidence type="ECO:0000256" key="2">
    <source>
        <dbReference type="PIRSR" id="PIRSR029681-1"/>
    </source>
</evidence>
<proteinExistence type="inferred from homology"/>
<reference evidence="4 5" key="1">
    <citation type="submission" date="2018-11" db="EMBL/GenBank/DDBJ databases">
        <authorList>
            <person name="Ye M.-Q."/>
            <person name="Du Z.-J."/>
        </authorList>
    </citation>
    <scope>NUCLEOTIDE SEQUENCE [LARGE SCALE GENOMIC DNA]</scope>
    <source>
        <strain evidence="4 5">U0105</strain>
    </source>
</reference>
<evidence type="ECO:0000256" key="1">
    <source>
        <dbReference type="PIRNR" id="PIRNR029681"/>
    </source>
</evidence>
<feature type="active site" description="Charge relay system" evidence="2">
    <location>
        <position position="162"/>
    </location>
</feature>
<dbReference type="AlphaFoldDB" id="A0A3N5Z7C7"/>
<dbReference type="Gene3D" id="2.40.160.20">
    <property type="match status" value="1"/>
</dbReference>
<keyword evidence="5" id="KW-1185">Reference proteome</keyword>
<dbReference type="Pfam" id="PF09411">
    <property type="entry name" value="PagL"/>
    <property type="match status" value="1"/>
</dbReference>
<keyword evidence="1" id="KW-0472">Membrane</keyword>
<comment type="caution">
    <text evidence="4">The sequence shown here is derived from an EMBL/GenBank/DDBJ whole genome shotgun (WGS) entry which is preliminary data.</text>
</comment>
<dbReference type="EMBL" id="RPOK01000003">
    <property type="protein sequence ID" value="RPJ66564.1"/>
    <property type="molecule type" value="Genomic_DNA"/>
</dbReference>
<comment type="subcellular location">
    <subcellularLocation>
        <location evidence="1">Cell outer membrane</location>
        <topology evidence="1">Multi-pass membrane protein</topology>
    </subcellularLocation>
</comment>
<feature type="site" description="Critical for activity" evidence="3">
    <location>
        <position position="163"/>
    </location>
</feature>
<name>A0A3N5Z7C7_9ALTE</name>
<dbReference type="EC" id="3.1.1.77" evidence="1"/>
<comment type="subunit">
    <text evidence="1">Homodimer.</text>
</comment>
<dbReference type="GO" id="GO:0050528">
    <property type="term" value="F:acyloxyacyl hydrolase activity"/>
    <property type="evidence" value="ECO:0007669"/>
    <property type="project" value="UniProtKB-EC"/>
</dbReference>
<dbReference type="GO" id="GO:0009279">
    <property type="term" value="C:cell outer membrane"/>
    <property type="evidence" value="ECO:0007669"/>
    <property type="project" value="UniProtKB-SubCell"/>
</dbReference>
<dbReference type="RefSeq" id="WP_124027922.1">
    <property type="nucleotide sequence ID" value="NZ_JBHRSN010000006.1"/>
</dbReference>
<dbReference type="PIRSF" id="PIRSF029681">
    <property type="entry name" value="PagL"/>
    <property type="match status" value="1"/>
</dbReference>
<evidence type="ECO:0000313" key="4">
    <source>
        <dbReference type="EMBL" id="RPJ66564.1"/>
    </source>
</evidence>
<protein>
    <recommendedName>
        <fullName evidence="1">Lipid A deacylase</fullName>
        <ecNumber evidence="1">3.1.1.77</ecNumber>
    </recommendedName>
    <alternativeName>
        <fullName evidence="1">LPS 3-O-deacylase</fullName>
    </alternativeName>
    <alternativeName>
        <fullName evidence="1">Outer membrane enzyme</fullName>
    </alternativeName>
</protein>
<gene>
    <name evidence="4" type="ORF">DRW07_10790</name>
</gene>
<sequence>MSNFKQRTFDYLIRLIKILLILSMQIVQLHARELSIDYLRGEGDVEGIKLAYRHNAFQLDKASPNLAVYVESSVNFWKYGSPEHYDSNFVVSLSPILQYTLCRCTHGEIYAEAGIGISLLDDTQFAGKNVSTHYQFEDRLGIGYRFGEQLSHSLALRYFHYSNAGFKRPNPGLDFISFSYSKAY</sequence>
<feature type="active site" description="Charge relay system" evidence="2">
    <location>
        <position position="160"/>
    </location>
</feature>
<feature type="active site" description="Charge relay system" evidence="2">
    <location>
        <position position="174"/>
    </location>
</feature>
<comment type="catalytic activity">
    <reaction evidence="1">
        <text>a 3-(acyloxy)acyl derivative of bacterial toxin + H2O = a 3-hydroxyacyl derivative of bacterial toxin + a fatty acid + H(+)</text>
        <dbReference type="Rhea" id="RHEA:12032"/>
        <dbReference type="ChEBI" id="CHEBI:15377"/>
        <dbReference type="ChEBI" id="CHEBI:15378"/>
        <dbReference type="ChEBI" id="CHEBI:28868"/>
        <dbReference type="ChEBI" id="CHEBI:136853"/>
        <dbReference type="ChEBI" id="CHEBI:140675"/>
        <dbReference type="EC" id="3.1.1.77"/>
    </reaction>
</comment>
<dbReference type="SUPFAM" id="SSF56925">
    <property type="entry name" value="OMPA-like"/>
    <property type="match status" value="1"/>
</dbReference>
<dbReference type="InterPro" id="IPR018550">
    <property type="entry name" value="Lipid-A_deacylase-rel"/>
</dbReference>
<evidence type="ECO:0000313" key="5">
    <source>
        <dbReference type="Proteomes" id="UP000275281"/>
    </source>
</evidence>
<accession>A0A3N5Z7C7</accession>
<organism evidence="4 5">
    <name type="scientific">Alteromonas sediminis</name>
    <dbReference type="NCBI Taxonomy" id="2259342"/>
    <lineage>
        <taxon>Bacteria</taxon>
        <taxon>Pseudomonadati</taxon>
        <taxon>Pseudomonadota</taxon>
        <taxon>Gammaproteobacteria</taxon>
        <taxon>Alteromonadales</taxon>
        <taxon>Alteromonadaceae</taxon>
        <taxon>Alteromonas/Salinimonas group</taxon>
        <taxon>Alteromonas</taxon>
    </lineage>
</organism>
<keyword evidence="1 4" id="KW-0378">Hydrolase</keyword>
<dbReference type="InterPro" id="IPR011250">
    <property type="entry name" value="OMP/PagP_B-barrel"/>
</dbReference>
<comment type="function">
    <text evidence="1">Has lipid A 3-O-deacylase activity. Hydrolyzes the ester bond at the 3 position of lipid A, a bioactive component of lipopolysaccharide (LPS), thereby releasing the primary fatty acyl moiety.</text>
</comment>
<keyword evidence="1" id="KW-0998">Cell outer membrane</keyword>
<evidence type="ECO:0000256" key="3">
    <source>
        <dbReference type="PIRSR" id="PIRSR029681-2"/>
    </source>
</evidence>
<dbReference type="OrthoDB" id="9797122at2"/>
<dbReference type="Proteomes" id="UP000275281">
    <property type="component" value="Unassembled WGS sequence"/>
</dbReference>
<comment type="similarity">
    <text evidence="1">Belongs to the PagL family.</text>
</comment>